<dbReference type="Pfam" id="PF08281">
    <property type="entry name" value="Sigma70_r4_2"/>
    <property type="match status" value="1"/>
</dbReference>
<comment type="similarity">
    <text evidence="1">Belongs to the sigma-70 factor family. ECF subfamily.</text>
</comment>
<proteinExistence type="inferred from homology"/>
<keyword evidence="4" id="KW-0238">DNA-binding</keyword>
<dbReference type="GO" id="GO:0016987">
    <property type="term" value="F:sigma factor activity"/>
    <property type="evidence" value="ECO:0007669"/>
    <property type="project" value="UniProtKB-KW"/>
</dbReference>
<organism evidence="9 10">
    <name type="scientific">Nannocystis pusilla</name>
    <dbReference type="NCBI Taxonomy" id="889268"/>
    <lineage>
        <taxon>Bacteria</taxon>
        <taxon>Pseudomonadati</taxon>
        <taxon>Myxococcota</taxon>
        <taxon>Polyangia</taxon>
        <taxon>Nannocystales</taxon>
        <taxon>Nannocystaceae</taxon>
        <taxon>Nannocystis</taxon>
    </lineage>
</organism>
<evidence type="ECO:0000256" key="5">
    <source>
        <dbReference type="ARBA" id="ARBA00023163"/>
    </source>
</evidence>
<evidence type="ECO:0000256" key="6">
    <source>
        <dbReference type="SAM" id="MobiDB-lite"/>
    </source>
</evidence>
<protein>
    <submittedName>
        <fullName evidence="9">Sigma-70 family RNA polymerase sigma factor</fullName>
    </submittedName>
</protein>
<keyword evidence="5" id="KW-0804">Transcription</keyword>
<keyword evidence="10" id="KW-1185">Reference proteome</keyword>
<feature type="compositionally biased region" description="Low complexity" evidence="6">
    <location>
        <begin position="500"/>
        <end position="509"/>
    </location>
</feature>
<feature type="domain" description="RNA polymerase sigma-70 region 2" evidence="7">
    <location>
        <begin position="17"/>
        <end position="84"/>
    </location>
</feature>
<comment type="caution">
    <text evidence="9">The sequence shown here is derived from an EMBL/GenBank/DDBJ whole genome shotgun (WGS) entry which is preliminary data.</text>
</comment>
<keyword evidence="3" id="KW-0731">Sigma factor</keyword>
<dbReference type="InterPro" id="IPR014284">
    <property type="entry name" value="RNA_pol_sigma-70_dom"/>
</dbReference>
<dbReference type="AlphaFoldDB" id="A0A9X3EJQ3"/>
<feature type="compositionally biased region" description="Basic residues" evidence="6">
    <location>
        <begin position="433"/>
        <end position="446"/>
    </location>
</feature>
<dbReference type="PANTHER" id="PTHR43133:SF8">
    <property type="entry name" value="RNA POLYMERASE SIGMA FACTOR HI_1459-RELATED"/>
    <property type="match status" value="1"/>
</dbReference>
<evidence type="ECO:0000259" key="7">
    <source>
        <dbReference type="Pfam" id="PF04542"/>
    </source>
</evidence>
<dbReference type="RefSeq" id="WP_267767023.1">
    <property type="nucleotide sequence ID" value="NZ_JAPNKE010000002.1"/>
</dbReference>
<feature type="compositionally biased region" description="Basic and acidic residues" evidence="6">
    <location>
        <begin position="447"/>
        <end position="484"/>
    </location>
</feature>
<dbReference type="Gene3D" id="1.10.1740.10">
    <property type="match status" value="1"/>
</dbReference>
<evidence type="ECO:0000256" key="4">
    <source>
        <dbReference type="ARBA" id="ARBA00023125"/>
    </source>
</evidence>
<dbReference type="PANTHER" id="PTHR43133">
    <property type="entry name" value="RNA POLYMERASE ECF-TYPE SIGMA FACTO"/>
    <property type="match status" value="1"/>
</dbReference>
<dbReference type="EMBL" id="JAPNKE010000002">
    <property type="protein sequence ID" value="MCY1005359.1"/>
    <property type="molecule type" value="Genomic_DNA"/>
</dbReference>
<evidence type="ECO:0000256" key="2">
    <source>
        <dbReference type="ARBA" id="ARBA00023015"/>
    </source>
</evidence>
<dbReference type="Gene3D" id="1.10.10.10">
    <property type="entry name" value="Winged helix-like DNA-binding domain superfamily/Winged helix DNA-binding domain"/>
    <property type="match status" value="1"/>
</dbReference>
<dbReference type="Pfam" id="PF04542">
    <property type="entry name" value="Sigma70_r2"/>
    <property type="match status" value="1"/>
</dbReference>
<dbReference type="InterPro" id="IPR039425">
    <property type="entry name" value="RNA_pol_sigma-70-like"/>
</dbReference>
<dbReference type="InterPro" id="IPR036388">
    <property type="entry name" value="WH-like_DNA-bd_sf"/>
</dbReference>
<dbReference type="NCBIfam" id="TIGR02937">
    <property type="entry name" value="sigma70-ECF"/>
    <property type="match status" value="1"/>
</dbReference>
<dbReference type="InterPro" id="IPR013249">
    <property type="entry name" value="RNA_pol_sigma70_r4_t2"/>
</dbReference>
<dbReference type="GO" id="GO:0003677">
    <property type="term" value="F:DNA binding"/>
    <property type="evidence" value="ECO:0007669"/>
    <property type="project" value="UniProtKB-KW"/>
</dbReference>
<evidence type="ECO:0000259" key="8">
    <source>
        <dbReference type="Pfam" id="PF08281"/>
    </source>
</evidence>
<dbReference type="SUPFAM" id="SSF88946">
    <property type="entry name" value="Sigma2 domain of RNA polymerase sigma factors"/>
    <property type="match status" value="1"/>
</dbReference>
<evidence type="ECO:0000256" key="1">
    <source>
        <dbReference type="ARBA" id="ARBA00010641"/>
    </source>
</evidence>
<feature type="compositionally biased region" description="Basic residues" evidence="6">
    <location>
        <begin position="510"/>
        <end position="537"/>
    </location>
</feature>
<dbReference type="InterPro" id="IPR007627">
    <property type="entry name" value="RNA_pol_sigma70_r2"/>
</dbReference>
<reference evidence="9" key="1">
    <citation type="submission" date="2022-11" db="EMBL/GenBank/DDBJ databases">
        <title>Minimal conservation of predation-associated metabolite biosynthetic gene clusters underscores biosynthetic potential of Myxococcota including descriptions for ten novel species: Archangium lansinium sp. nov., Myxococcus landrumus sp. nov., Nannocystis bai.</title>
        <authorList>
            <person name="Ahearne A."/>
            <person name="Stevens C."/>
            <person name="Phillips K."/>
        </authorList>
    </citation>
    <scope>NUCLEOTIDE SEQUENCE</scope>
    <source>
        <strain evidence="9">Na p29</strain>
    </source>
</reference>
<keyword evidence="2" id="KW-0805">Transcription regulation</keyword>
<dbReference type="InterPro" id="IPR013325">
    <property type="entry name" value="RNA_pol_sigma_r2"/>
</dbReference>
<name>A0A9X3EJQ3_9BACT</name>
<evidence type="ECO:0000256" key="3">
    <source>
        <dbReference type="ARBA" id="ARBA00023082"/>
    </source>
</evidence>
<dbReference type="InterPro" id="IPR013324">
    <property type="entry name" value="RNA_pol_sigma_r3/r4-like"/>
</dbReference>
<accession>A0A9X3EJQ3</accession>
<dbReference type="Proteomes" id="UP001150924">
    <property type="component" value="Unassembled WGS sequence"/>
</dbReference>
<gene>
    <name evidence="9" type="ORF">OV079_07195</name>
</gene>
<feature type="compositionally biased region" description="Basic residues" evidence="6">
    <location>
        <begin position="485"/>
        <end position="494"/>
    </location>
</feature>
<sequence length="554" mass="61943">MHSEPEDDARKRAFRELYRSEFTFVWTVARRLGVPPPLVEDAVQDVFLTAYRRLDQVRFEVSARAWLYGVTRRIASRYHRSAERRSRRLAAVAAVSHGPADPPQERVDSAEQLERLLAQLGANTRAAFEMSELFGMSGPEIASELGIPVKTVYSRVRLAREQLIREFGEARLEREFAGARERDAPPPAAAQRSWAALAPGLMSTHAGTGLATLVTARAAVMTTLVLAAGAVAVAGSRPPGAVRPGAPPSDAAPVAMNIAERPAAAVVVEAVSPSPTPPVTSPPVASPRLEDADRLAAEVAVLERAQAELARGDLEAVRARLAEHARRFPVGALGDLRGVLAIELLCRDGRRDEAAARAAALVVAYPRSAAAQRFEIIRAPSETNRSRRRLAAVEPQPVHAFRHPRRISLHSRCARSCARRVRLHVSEVPRRGADRRRIHHRRHRHRERVEPGLRREHRRGDRRADHEHRRGDRRADHERSDHVRGRLPRRRSGRPRREVPLGVQRGVLVRVHRGRRPTVRRRPRQRLPRPGRRRLHPHPVDDLRHLRARAAAGL</sequence>
<dbReference type="SUPFAM" id="SSF88659">
    <property type="entry name" value="Sigma3 and sigma4 domains of RNA polymerase sigma factors"/>
    <property type="match status" value="1"/>
</dbReference>
<evidence type="ECO:0000313" key="9">
    <source>
        <dbReference type="EMBL" id="MCY1005359.1"/>
    </source>
</evidence>
<dbReference type="GO" id="GO:0006352">
    <property type="term" value="P:DNA-templated transcription initiation"/>
    <property type="evidence" value="ECO:0007669"/>
    <property type="project" value="InterPro"/>
</dbReference>
<feature type="region of interest" description="Disordered" evidence="6">
    <location>
        <begin position="432"/>
        <end position="554"/>
    </location>
</feature>
<evidence type="ECO:0000313" key="10">
    <source>
        <dbReference type="Proteomes" id="UP001150924"/>
    </source>
</evidence>
<feature type="domain" description="RNA polymerase sigma factor 70 region 4 type 2" evidence="8">
    <location>
        <begin position="111"/>
        <end position="163"/>
    </location>
</feature>